<gene>
    <name evidence="2" type="ORF">ACFODZ_14520</name>
</gene>
<organism evidence="2 3">
    <name type="scientific">Marinicella sediminis</name>
    <dbReference type="NCBI Taxonomy" id="1792834"/>
    <lineage>
        <taxon>Bacteria</taxon>
        <taxon>Pseudomonadati</taxon>
        <taxon>Pseudomonadota</taxon>
        <taxon>Gammaproteobacteria</taxon>
        <taxon>Lysobacterales</taxon>
        <taxon>Marinicellaceae</taxon>
        <taxon>Marinicella</taxon>
    </lineage>
</organism>
<dbReference type="RefSeq" id="WP_077412624.1">
    <property type="nucleotide sequence ID" value="NZ_JBHRTS010000008.1"/>
</dbReference>
<feature type="transmembrane region" description="Helical" evidence="1">
    <location>
        <begin position="6"/>
        <end position="24"/>
    </location>
</feature>
<dbReference type="EMBL" id="JBHRTS010000008">
    <property type="protein sequence ID" value="MFC3195466.1"/>
    <property type="molecule type" value="Genomic_DNA"/>
</dbReference>
<name>A0ABV7JBK8_9GAMM</name>
<dbReference type="InterPro" id="IPR010721">
    <property type="entry name" value="UstE-like"/>
</dbReference>
<feature type="transmembrane region" description="Helical" evidence="1">
    <location>
        <begin position="59"/>
        <end position="77"/>
    </location>
</feature>
<dbReference type="PANTHER" id="PTHR32251:SF23">
    <property type="entry name" value="3-OXO-5-ALPHA-STEROID 4-DEHYDROGENASE (DUF1295)"/>
    <property type="match status" value="1"/>
</dbReference>
<protein>
    <submittedName>
        <fullName evidence="2">DUF1295 domain-containing protein</fullName>
    </submittedName>
</protein>
<dbReference type="Gene3D" id="1.20.120.1630">
    <property type="match status" value="1"/>
</dbReference>
<evidence type="ECO:0000256" key="1">
    <source>
        <dbReference type="SAM" id="Phobius"/>
    </source>
</evidence>
<proteinExistence type="predicted"/>
<dbReference type="Pfam" id="PF06966">
    <property type="entry name" value="DUF1295"/>
    <property type="match status" value="1"/>
</dbReference>
<keyword evidence="3" id="KW-1185">Reference proteome</keyword>
<reference evidence="3" key="1">
    <citation type="journal article" date="2019" name="Int. J. Syst. Evol. Microbiol.">
        <title>The Global Catalogue of Microorganisms (GCM) 10K type strain sequencing project: providing services to taxonomists for standard genome sequencing and annotation.</title>
        <authorList>
            <consortium name="The Broad Institute Genomics Platform"/>
            <consortium name="The Broad Institute Genome Sequencing Center for Infectious Disease"/>
            <person name="Wu L."/>
            <person name="Ma J."/>
        </authorList>
    </citation>
    <scope>NUCLEOTIDE SEQUENCE [LARGE SCALE GENOMIC DNA]</scope>
    <source>
        <strain evidence="3">KCTC 42953</strain>
    </source>
</reference>
<evidence type="ECO:0000313" key="3">
    <source>
        <dbReference type="Proteomes" id="UP001595533"/>
    </source>
</evidence>
<keyword evidence="1" id="KW-0472">Membrane</keyword>
<comment type="caution">
    <text evidence="2">The sequence shown here is derived from an EMBL/GenBank/DDBJ whole genome shotgun (WGS) entry which is preliminary data.</text>
</comment>
<feature type="transmembrane region" description="Helical" evidence="1">
    <location>
        <begin position="135"/>
        <end position="156"/>
    </location>
</feature>
<accession>A0ABV7JBK8</accession>
<keyword evidence="1" id="KW-0812">Transmembrane</keyword>
<dbReference type="PROSITE" id="PS50244">
    <property type="entry name" value="S5A_REDUCTASE"/>
    <property type="match status" value="1"/>
</dbReference>
<keyword evidence="1" id="KW-1133">Transmembrane helix</keyword>
<dbReference type="PANTHER" id="PTHR32251">
    <property type="entry name" value="3-OXO-5-ALPHA-STEROID 4-DEHYDROGENASE"/>
    <property type="match status" value="1"/>
</dbReference>
<dbReference type="Proteomes" id="UP001595533">
    <property type="component" value="Unassembled WGS sequence"/>
</dbReference>
<feature type="transmembrane region" description="Helical" evidence="1">
    <location>
        <begin position="36"/>
        <end position="53"/>
    </location>
</feature>
<sequence length="259" mass="30577">MSWFEQPLLLATLMCLALQLIAWFRQYQTHNADVVDIAWTLGIVMCALLYLWLTPVDTLTLVAVLLFPVIWYGRLLLHLIMRYDVDHEDSRYQYLRAHWSAHTQQKFLGFFLFQAGLSVLFSLPAYWVITAADLSLGALLLALVWGGLSFIGVTLADHQLYRFKKTHDSSEVCNVGLWRYSRHPNYFFEWIHWLVYPILLWNTDYFIWSWFIVGMMLLFLLKLTGIPFSEQQALLKRGDAYRAYMKKTSQFIIWRTKDD</sequence>
<feature type="transmembrane region" description="Helical" evidence="1">
    <location>
        <begin position="207"/>
        <end position="228"/>
    </location>
</feature>
<feature type="transmembrane region" description="Helical" evidence="1">
    <location>
        <begin position="107"/>
        <end position="129"/>
    </location>
</feature>
<evidence type="ECO:0000313" key="2">
    <source>
        <dbReference type="EMBL" id="MFC3195466.1"/>
    </source>
</evidence>